<keyword evidence="3" id="KW-1185">Reference proteome</keyword>
<proteinExistence type="predicted"/>
<dbReference type="AlphaFoldDB" id="A0A840DW07"/>
<evidence type="ECO:0000313" key="3">
    <source>
        <dbReference type="Proteomes" id="UP000585970"/>
    </source>
</evidence>
<dbReference type="EMBL" id="JACIFE010000001">
    <property type="protein sequence ID" value="MBB4075745.1"/>
    <property type="molecule type" value="Genomic_DNA"/>
</dbReference>
<accession>A0A840DW07</accession>
<feature type="transmembrane region" description="Helical" evidence="1">
    <location>
        <begin position="6"/>
        <end position="27"/>
    </location>
</feature>
<evidence type="ECO:0000256" key="1">
    <source>
        <dbReference type="SAM" id="Phobius"/>
    </source>
</evidence>
<comment type="caution">
    <text evidence="2">The sequence shown here is derived from an EMBL/GenBank/DDBJ whole genome shotgun (WGS) entry which is preliminary data.</text>
</comment>
<dbReference type="Proteomes" id="UP000585970">
    <property type="component" value="Unassembled WGS sequence"/>
</dbReference>
<keyword evidence="1" id="KW-0812">Transmembrane</keyword>
<protein>
    <submittedName>
        <fullName evidence="2">Uncharacterized protein</fullName>
    </submittedName>
</protein>
<evidence type="ECO:0000313" key="2">
    <source>
        <dbReference type="EMBL" id="MBB4075745.1"/>
    </source>
</evidence>
<sequence length="40" mass="4664">MGNLYSLFIVFIYMFACGALGSVINYFNLRRFQMGKSYNI</sequence>
<keyword evidence="1" id="KW-1133">Transmembrane helix</keyword>
<gene>
    <name evidence="2" type="ORF">GGR08_000026</name>
</gene>
<reference evidence="2 3" key="1">
    <citation type="submission" date="2020-08" db="EMBL/GenBank/DDBJ databases">
        <title>Genomic Encyclopedia of Type Strains, Phase IV (KMG-IV): sequencing the most valuable type-strain genomes for metagenomic binning, comparative biology and taxonomic classification.</title>
        <authorList>
            <person name="Goeker M."/>
        </authorList>
    </citation>
    <scope>NUCLEOTIDE SEQUENCE [LARGE SCALE GENOMIC DNA]</scope>
    <source>
        <strain evidence="2 3">DSM 100694</strain>
    </source>
</reference>
<keyword evidence="1" id="KW-0472">Membrane</keyword>
<organism evidence="2 3">
    <name type="scientific">Bartonella fuyuanensis</name>
    <dbReference type="NCBI Taxonomy" id="1460968"/>
    <lineage>
        <taxon>Bacteria</taxon>
        <taxon>Pseudomonadati</taxon>
        <taxon>Pseudomonadota</taxon>
        <taxon>Alphaproteobacteria</taxon>
        <taxon>Hyphomicrobiales</taxon>
        <taxon>Bartonellaceae</taxon>
        <taxon>Bartonella</taxon>
    </lineage>
</organism>
<name>A0A840DW07_9HYPH</name>